<comment type="caution">
    <text evidence="6">The sequence shown here is derived from an EMBL/GenBank/DDBJ whole genome shotgun (WGS) entry which is preliminary data.</text>
</comment>
<feature type="chain" id="PRO_5046930250" description="EF-hand domain-containing protein" evidence="4">
    <location>
        <begin position="32"/>
        <end position="173"/>
    </location>
</feature>
<keyword evidence="3" id="KW-0106">Calcium</keyword>
<feature type="domain" description="EF-hand" evidence="5">
    <location>
        <begin position="139"/>
        <end position="173"/>
    </location>
</feature>
<dbReference type="InterPro" id="IPR002048">
    <property type="entry name" value="EF_hand_dom"/>
</dbReference>
<gene>
    <name evidence="6" type="ORF">JRO89_XS05G0042500</name>
</gene>
<dbReference type="PRINTS" id="PR01697">
    <property type="entry name" value="PARVALBUMIN"/>
</dbReference>
<reference evidence="6 7" key="1">
    <citation type="submission" date="2021-02" db="EMBL/GenBank/DDBJ databases">
        <title>Plant Genome Project.</title>
        <authorList>
            <person name="Zhang R.-G."/>
        </authorList>
    </citation>
    <scope>NUCLEOTIDE SEQUENCE [LARGE SCALE GENOMIC DNA]</scope>
    <source>
        <tissue evidence="6">Leaves</tissue>
    </source>
</reference>
<feature type="signal peptide" evidence="4">
    <location>
        <begin position="1"/>
        <end position="31"/>
    </location>
</feature>
<proteinExistence type="predicted"/>
<evidence type="ECO:0000259" key="5">
    <source>
        <dbReference type="PROSITE" id="PS50222"/>
    </source>
</evidence>
<keyword evidence="1" id="KW-0479">Metal-binding</keyword>
<organism evidence="6 7">
    <name type="scientific">Xanthoceras sorbifolium</name>
    <dbReference type="NCBI Taxonomy" id="99658"/>
    <lineage>
        <taxon>Eukaryota</taxon>
        <taxon>Viridiplantae</taxon>
        <taxon>Streptophyta</taxon>
        <taxon>Embryophyta</taxon>
        <taxon>Tracheophyta</taxon>
        <taxon>Spermatophyta</taxon>
        <taxon>Magnoliopsida</taxon>
        <taxon>eudicotyledons</taxon>
        <taxon>Gunneridae</taxon>
        <taxon>Pentapetalae</taxon>
        <taxon>rosids</taxon>
        <taxon>malvids</taxon>
        <taxon>Sapindales</taxon>
        <taxon>Sapindaceae</taxon>
        <taxon>Xanthoceroideae</taxon>
        <taxon>Xanthoceras</taxon>
    </lineage>
</organism>
<sequence length="173" mass="19775">MNTFHIIFSNFQLYLQSLLNYLLMFFTKKEAACIQKQKLSDPDDHNISVSDVDDDDVKLSKGDIQFVMGRLGFTDYKGEVYEGFSAKEVTKLFEEKEPSLEEVKQAFDVFDVNKDGFIDEKELQIVLSRLGLISNELGSQIDKCTAIIRAVDANGDGRIDFDEFLTSMYKCFC</sequence>
<evidence type="ECO:0000256" key="2">
    <source>
        <dbReference type="ARBA" id="ARBA00022737"/>
    </source>
</evidence>
<dbReference type="PROSITE" id="PS50222">
    <property type="entry name" value="EF_HAND_2"/>
    <property type="match status" value="2"/>
</dbReference>
<accession>A0ABQ8I0E6</accession>
<dbReference type="CDD" id="cd00051">
    <property type="entry name" value="EFh"/>
    <property type="match status" value="1"/>
</dbReference>
<evidence type="ECO:0000313" key="7">
    <source>
        <dbReference type="Proteomes" id="UP000827721"/>
    </source>
</evidence>
<dbReference type="SMART" id="SM00054">
    <property type="entry name" value="EFh"/>
    <property type="match status" value="2"/>
</dbReference>
<dbReference type="Gene3D" id="1.10.238.10">
    <property type="entry name" value="EF-hand"/>
    <property type="match status" value="1"/>
</dbReference>
<dbReference type="EMBL" id="JAFEMO010000005">
    <property type="protein sequence ID" value="KAH7570086.1"/>
    <property type="molecule type" value="Genomic_DNA"/>
</dbReference>
<evidence type="ECO:0000256" key="3">
    <source>
        <dbReference type="ARBA" id="ARBA00022837"/>
    </source>
</evidence>
<dbReference type="PANTHER" id="PTHR10891">
    <property type="entry name" value="EF-HAND CALCIUM-BINDING DOMAIN CONTAINING PROTEIN"/>
    <property type="match status" value="1"/>
</dbReference>
<name>A0ABQ8I0E6_9ROSI</name>
<keyword evidence="7" id="KW-1185">Reference proteome</keyword>
<dbReference type="Proteomes" id="UP000827721">
    <property type="component" value="Unassembled WGS sequence"/>
</dbReference>
<feature type="domain" description="EF-hand" evidence="5">
    <location>
        <begin position="98"/>
        <end position="133"/>
    </location>
</feature>
<evidence type="ECO:0000256" key="4">
    <source>
        <dbReference type="SAM" id="SignalP"/>
    </source>
</evidence>
<dbReference type="Pfam" id="PF13499">
    <property type="entry name" value="EF-hand_7"/>
    <property type="match status" value="1"/>
</dbReference>
<dbReference type="InterPro" id="IPR011992">
    <property type="entry name" value="EF-hand-dom_pair"/>
</dbReference>
<evidence type="ECO:0000313" key="6">
    <source>
        <dbReference type="EMBL" id="KAH7570086.1"/>
    </source>
</evidence>
<dbReference type="InterPro" id="IPR018247">
    <property type="entry name" value="EF_Hand_1_Ca_BS"/>
</dbReference>
<evidence type="ECO:0000256" key="1">
    <source>
        <dbReference type="ARBA" id="ARBA00022723"/>
    </source>
</evidence>
<dbReference type="InterPro" id="IPR039647">
    <property type="entry name" value="EF_hand_pair_protein_CML-like"/>
</dbReference>
<keyword evidence="2" id="KW-0677">Repeat</keyword>
<dbReference type="SUPFAM" id="SSF47473">
    <property type="entry name" value="EF-hand"/>
    <property type="match status" value="1"/>
</dbReference>
<dbReference type="PROSITE" id="PS00018">
    <property type="entry name" value="EF_HAND_1"/>
    <property type="match status" value="2"/>
</dbReference>
<keyword evidence="4" id="KW-0732">Signal</keyword>
<protein>
    <recommendedName>
        <fullName evidence="5">EF-hand domain-containing protein</fullName>
    </recommendedName>
</protein>